<dbReference type="PANTHER" id="PTHR21363:SF0">
    <property type="entry name" value="PREPHENATE DEHYDROGENASE [NADP(+)]"/>
    <property type="match status" value="1"/>
</dbReference>
<dbReference type="PROSITE" id="PS51671">
    <property type="entry name" value="ACT"/>
    <property type="match status" value="1"/>
</dbReference>
<keyword evidence="6" id="KW-0028">Amino-acid biosynthesis</keyword>
<dbReference type="RefSeq" id="WP_035313451.1">
    <property type="nucleotide sequence ID" value="NZ_AODH01000010.1"/>
</dbReference>
<reference evidence="13 14" key="1">
    <citation type="submission" date="2012-12" db="EMBL/GenBank/DDBJ databases">
        <title>Novel taxa of Listeriaceae from agricultural environments in the United States.</title>
        <authorList>
            <person name="den Bakker H.C."/>
            <person name="Allred A."/>
            <person name="Warchocki S."/>
            <person name="Wright E.M."/>
            <person name="Burrell A."/>
            <person name="Nightingale K.K."/>
            <person name="Kephart D."/>
            <person name="Wiedmann M."/>
        </authorList>
    </citation>
    <scope>NUCLEOTIDE SEQUENCE [LARGE SCALE GENOMIC DNA]</scope>
    <source>
        <strain evidence="13 14">FSL F6-1037</strain>
    </source>
</reference>
<dbReference type="EMBL" id="AODH01000010">
    <property type="protein sequence ID" value="EUJ41605.1"/>
    <property type="molecule type" value="Genomic_DNA"/>
</dbReference>
<evidence type="ECO:0000256" key="4">
    <source>
        <dbReference type="ARBA" id="ARBA00016891"/>
    </source>
</evidence>
<dbReference type="InterPro" id="IPR002912">
    <property type="entry name" value="ACT_dom"/>
</dbReference>
<dbReference type="InterPro" id="IPR003099">
    <property type="entry name" value="Prephen_DH"/>
</dbReference>
<evidence type="ECO:0000259" key="11">
    <source>
        <dbReference type="PROSITE" id="PS51176"/>
    </source>
</evidence>
<evidence type="ECO:0000259" key="12">
    <source>
        <dbReference type="PROSITE" id="PS51671"/>
    </source>
</evidence>
<dbReference type="PATRIC" id="fig|1265861.3.peg.577"/>
<proteinExistence type="inferred from homology"/>
<dbReference type="UniPathway" id="UPA00122">
    <property type="reaction ID" value="UER00961"/>
</dbReference>
<dbReference type="FunFam" id="1.10.3660.10:FF:000003">
    <property type="entry name" value="Prephenate dehydrogenase"/>
    <property type="match status" value="1"/>
</dbReference>
<keyword evidence="5" id="KW-0827">Tyrosine biosynthesis</keyword>
<organism evidence="13 14">
    <name type="scientific">Brochothrix campestris FSL F6-1037</name>
    <dbReference type="NCBI Taxonomy" id="1265861"/>
    <lineage>
        <taxon>Bacteria</taxon>
        <taxon>Bacillati</taxon>
        <taxon>Bacillota</taxon>
        <taxon>Bacilli</taxon>
        <taxon>Bacillales</taxon>
        <taxon>Listeriaceae</taxon>
        <taxon>Brochothrix</taxon>
    </lineage>
</organism>
<sequence length="368" mass="40105">MTKRLLLIGIGLIGGSLALAVKRGAPDVRIIGHDAHLATLAEALRLGVIDEVATDFDAQASQADVIVLAAPVRQTKAMIQHLAQLPLQQTVIITDTSSTKATVEQTAAVLTAQDYTFIGGHPMAGSHKSGVQAAKAILFENALYMLTPANDRAAARIPELQHYLEGTKAHFLISSAQQHDQMVGMISHLPHLIAAGLIQQTAKYTKRLPQTIQLAAGGFRDVTRIAASNPKMWTDIILENRDNLVELLAMWQNEVALIQALVANGNEEAIHAFFAEAKTYREELPNKQRHALHGYSDLLIDIPDYPGVISEVTSVLAAAHISLTNIRVVETREDIMGILQISFQSTQERQRAKQVIEQATSFECSVLE</sequence>
<dbReference type="NCBIfam" id="NF005107">
    <property type="entry name" value="PRK06545.1-5"/>
    <property type="match status" value="1"/>
</dbReference>
<dbReference type="InterPro" id="IPR045865">
    <property type="entry name" value="ACT-like_dom_sf"/>
</dbReference>
<dbReference type="SUPFAM" id="SSF55021">
    <property type="entry name" value="ACT-like"/>
    <property type="match status" value="1"/>
</dbReference>
<dbReference type="EC" id="1.3.1.12" evidence="3"/>
<dbReference type="CDD" id="cd04909">
    <property type="entry name" value="ACT_PDH-BS"/>
    <property type="match status" value="1"/>
</dbReference>
<comment type="similarity">
    <text evidence="2">Belongs to the prephenate/arogenate dehydrogenase family.</text>
</comment>
<evidence type="ECO:0000313" key="13">
    <source>
        <dbReference type="EMBL" id="EUJ41605.1"/>
    </source>
</evidence>
<dbReference type="InterPro" id="IPR046826">
    <property type="entry name" value="PDH_N"/>
</dbReference>
<evidence type="ECO:0000256" key="7">
    <source>
        <dbReference type="ARBA" id="ARBA00023002"/>
    </source>
</evidence>
<dbReference type="SUPFAM" id="SSF51735">
    <property type="entry name" value="NAD(P)-binding Rossmann-fold domains"/>
    <property type="match status" value="1"/>
</dbReference>
<keyword evidence="7 13" id="KW-0560">Oxidoreductase</keyword>
<dbReference type="Proteomes" id="UP000019243">
    <property type="component" value="Unassembled WGS sequence"/>
</dbReference>
<dbReference type="InterPro" id="IPR008927">
    <property type="entry name" value="6-PGluconate_DH-like_C_sf"/>
</dbReference>
<accession>W7CXV9</accession>
<dbReference type="OrthoDB" id="9802008at2"/>
<dbReference type="Gene3D" id="1.10.3660.10">
    <property type="entry name" value="6-phosphogluconate dehydrogenase C-terminal like domain"/>
    <property type="match status" value="1"/>
</dbReference>
<keyword evidence="8" id="KW-0520">NAD</keyword>
<name>W7CXV9_9LIST</name>
<evidence type="ECO:0000256" key="5">
    <source>
        <dbReference type="ARBA" id="ARBA00022498"/>
    </source>
</evidence>
<dbReference type="AlphaFoldDB" id="W7CXV9"/>
<dbReference type="FunFam" id="3.40.50.720:FF:000208">
    <property type="entry name" value="Prephenate dehydrogenase"/>
    <property type="match status" value="1"/>
</dbReference>
<feature type="domain" description="Prephenate/arogenate dehydrogenase" evidence="11">
    <location>
        <begin position="3"/>
        <end position="292"/>
    </location>
</feature>
<comment type="caution">
    <text evidence="13">The sequence shown here is derived from an EMBL/GenBank/DDBJ whole genome shotgun (WGS) entry which is preliminary data.</text>
</comment>
<keyword evidence="14" id="KW-1185">Reference proteome</keyword>
<evidence type="ECO:0000313" key="14">
    <source>
        <dbReference type="Proteomes" id="UP000019243"/>
    </source>
</evidence>
<keyword evidence="9" id="KW-0057">Aromatic amino acid biosynthesis</keyword>
<dbReference type="STRING" id="1265861.BCAMP_02955"/>
<evidence type="ECO:0000256" key="9">
    <source>
        <dbReference type="ARBA" id="ARBA00023141"/>
    </source>
</evidence>
<dbReference type="SUPFAM" id="SSF48179">
    <property type="entry name" value="6-phosphogluconate dehydrogenase C-terminal domain-like"/>
    <property type="match status" value="1"/>
</dbReference>
<feature type="domain" description="ACT" evidence="12">
    <location>
        <begin position="297"/>
        <end position="368"/>
    </location>
</feature>
<gene>
    <name evidence="13" type="ORF">BCAMP_02955</name>
</gene>
<dbReference type="PROSITE" id="PS51176">
    <property type="entry name" value="PDH_ADH"/>
    <property type="match status" value="1"/>
</dbReference>
<evidence type="ECO:0000256" key="3">
    <source>
        <dbReference type="ARBA" id="ARBA00012068"/>
    </source>
</evidence>
<evidence type="ECO:0000256" key="8">
    <source>
        <dbReference type="ARBA" id="ARBA00023027"/>
    </source>
</evidence>
<dbReference type="GO" id="GO:0004665">
    <property type="term" value="F:prephenate dehydrogenase (NADP+) activity"/>
    <property type="evidence" value="ECO:0007669"/>
    <property type="project" value="InterPro"/>
</dbReference>
<dbReference type="Pfam" id="PF01842">
    <property type="entry name" value="ACT"/>
    <property type="match status" value="1"/>
</dbReference>
<dbReference type="GO" id="GO:0008977">
    <property type="term" value="F:prephenate dehydrogenase (NAD+) activity"/>
    <property type="evidence" value="ECO:0007669"/>
    <property type="project" value="UniProtKB-EC"/>
</dbReference>
<dbReference type="GO" id="GO:0070403">
    <property type="term" value="F:NAD+ binding"/>
    <property type="evidence" value="ECO:0007669"/>
    <property type="project" value="InterPro"/>
</dbReference>
<evidence type="ECO:0000256" key="10">
    <source>
        <dbReference type="ARBA" id="ARBA00049260"/>
    </source>
</evidence>
<protein>
    <recommendedName>
        <fullName evidence="4">Prephenate dehydrogenase</fullName>
        <ecNumber evidence="3">1.3.1.12</ecNumber>
    </recommendedName>
</protein>
<comment type="pathway">
    <text evidence="1">Amino-acid biosynthesis; L-tyrosine biosynthesis; (4-hydroxyphenyl)pyruvate from prephenate (NAD(+) route): step 1/1.</text>
</comment>
<dbReference type="InterPro" id="IPR050812">
    <property type="entry name" value="Preph/Arog_dehydrog"/>
</dbReference>
<dbReference type="Pfam" id="PF20463">
    <property type="entry name" value="PDH_C"/>
    <property type="match status" value="1"/>
</dbReference>
<dbReference type="GO" id="GO:0006571">
    <property type="term" value="P:tyrosine biosynthetic process"/>
    <property type="evidence" value="ECO:0007669"/>
    <property type="project" value="UniProtKB-UniPathway"/>
</dbReference>
<dbReference type="Gene3D" id="3.40.50.720">
    <property type="entry name" value="NAD(P)-binding Rossmann-like Domain"/>
    <property type="match status" value="1"/>
</dbReference>
<dbReference type="InterPro" id="IPR036291">
    <property type="entry name" value="NAD(P)-bd_dom_sf"/>
</dbReference>
<evidence type="ECO:0000256" key="6">
    <source>
        <dbReference type="ARBA" id="ARBA00022605"/>
    </source>
</evidence>
<evidence type="ECO:0000256" key="1">
    <source>
        <dbReference type="ARBA" id="ARBA00005067"/>
    </source>
</evidence>
<dbReference type="Pfam" id="PF02153">
    <property type="entry name" value="PDH_N"/>
    <property type="match status" value="1"/>
</dbReference>
<dbReference type="InterPro" id="IPR046825">
    <property type="entry name" value="PDH_C"/>
</dbReference>
<comment type="catalytic activity">
    <reaction evidence="10">
        <text>prephenate + NAD(+) = 3-(4-hydroxyphenyl)pyruvate + CO2 + NADH</text>
        <dbReference type="Rhea" id="RHEA:13869"/>
        <dbReference type="ChEBI" id="CHEBI:16526"/>
        <dbReference type="ChEBI" id="CHEBI:29934"/>
        <dbReference type="ChEBI" id="CHEBI:36242"/>
        <dbReference type="ChEBI" id="CHEBI:57540"/>
        <dbReference type="ChEBI" id="CHEBI:57945"/>
        <dbReference type="EC" id="1.3.1.12"/>
    </reaction>
</comment>
<dbReference type="PANTHER" id="PTHR21363">
    <property type="entry name" value="PREPHENATE DEHYDROGENASE"/>
    <property type="match status" value="1"/>
</dbReference>
<evidence type="ECO:0000256" key="2">
    <source>
        <dbReference type="ARBA" id="ARBA00007964"/>
    </source>
</evidence>